<dbReference type="EMBL" id="LWMV01000105">
    <property type="protein sequence ID" value="KZX14322.1"/>
    <property type="molecule type" value="Genomic_DNA"/>
</dbReference>
<dbReference type="AlphaFoldDB" id="A0A166CB41"/>
<accession>A0A166CB41</accession>
<evidence type="ECO:0000313" key="1">
    <source>
        <dbReference type="EMBL" id="KZX14322.1"/>
    </source>
</evidence>
<gene>
    <name evidence="1" type="ORF">MBCUR_05460</name>
</gene>
<dbReference type="Proteomes" id="UP000077245">
    <property type="component" value="Unassembled WGS sequence"/>
</dbReference>
<name>A0A166CB41_9EURY</name>
<reference evidence="1 2" key="1">
    <citation type="submission" date="2016-04" db="EMBL/GenBank/DDBJ databases">
        <title>Genome sequence of Methanobrevibacter curvatus DSM 11111.</title>
        <authorList>
            <person name="Poehlein A."/>
            <person name="Seedorf H."/>
            <person name="Daniel R."/>
        </authorList>
    </citation>
    <scope>NUCLEOTIDE SEQUENCE [LARGE SCALE GENOMIC DNA]</scope>
    <source>
        <strain evidence="1 2">DSM 11111</strain>
    </source>
</reference>
<comment type="caution">
    <text evidence="1">The sequence shown here is derived from an EMBL/GenBank/DDBJ whole genome shotgun (WGS) entry which is preliminary data.</text>
</comment>
<sequence>MSTEFYHSKNKTNNYTKKEISSDWDIKNDWNKISVLNFSTNENLDGADHVKLRGLDINNFGGQIVDFDKSYNDLNTYNAYDYRRYLQTEVTYKPTGYRRSSDIVKNLLKKYVINSNTPISLKASNTPSKDIFVKLIWENVTILRIINELIYLEFINGTLIDYGIDDNGTITYKPLPAQMNIPVITEAIDGSYSVDYSDIQTSLRVDGLLVKENKELVNLWGTINKSVNVAGETDKKDDEILKIVKTVNLRCRQFNYSANGPHKYKEAFKAGKCSDKGMSELIYHYLSIQSVPVRISRYRAGNRDHDSVLVYYKNKWQDFLYSGMNKNFKATSASKKGRLIK</sequence>
<dbReference type="PATRIC" id="fig|49547.3.peg.571"/>
<keyword evidence="2" id="KW-1185">Reference proteome</keyword>
<dbReference type="RefSeq" id="WP_067089887.1">
    <property type="nucleotide sequence ID" value="NZ_LWMV01000105.1"/>
</dbReference>
<organism evidence="1 2">
    <name type="scientific">Methanobrevibacter curvatus</name>
    <dbReference type="NCBI Taxonomy" id="49547"/>
    <lineage>
        <taxon>Archaea</taxon>
        <taxon>Methanobacteriati</taxon>
        <taxon>Methanobacteriota</taxon>
        <taxon>Methanomada group</taxon>
        <taxon>Methanobacteria</taxon>
        <taxon>Methanobacteriales</taxon>
        <taxon>Methanobacteriaceae</taxon>
        <taxon>Methanobrevibacter</taxon>
    </lineage>
</organism>
<dbReference type="OrthoDB" id="384226at2157"/>
<proteinExistence type="predicted"/>
<dbReference type="STRING" id="49547.MBCUR_05460"/>
<evidence type="ECO:0000313" key="2">
    <source>
        <dbReference type="Proteomes" id="UP000077245"/>
    </source>
</evidence>
<protein>
    <submittedName>
        <fullName evidence="1">Uncharacterized protein</fullName>
    </submittedName>
</protein>